<dbReference type="Proteomes" id="UP001155820">
    <property type="component" value="Unassembled WGS sequence"/>
</dbReference>
<dbReference type="RefSeq" id="WP_172874077.1">
    <property type="nucleotide sequence ID" value="NZ_DAISMG010000002.1"/>
</dbReference>
<comment type="caution">
    <text evidence="1">The sequence shown here is derived from an EMBL/GenBank/DDBJ whole genome shotgun (WGS) entry which is preliminary data.</text>
</comment>
<accession>A0AA44EP10</accession>
<gene>
    <name evidence="1" type="ORF">FOB26_21505</name>
</gene>
<keyword evidence="2" id="KW-1185">Reference proteome</keyword>
<protein>
    <submittedName>
        <fullName evidence="1">Uncharacterized protein</fullName>
    </submittedName>
</protein>
<organism evidence="1 2">
    <name type="scientific">Agrobacterium pusense</name>
    <dbReference type="NCBI Taxonomy" id="648995"/>
    <lineage>
        <taxon>Bacteria</taxon>
        <taxon>Pseudomonadati</taxon>
        <taxon>Pseudomonadota</taxon>
        <taxon>Alphaproteobacteria</taxon>
        <taxon>Hyphomicrobiales</taxon>
        <taxon>Rhizobiaceae</taxon>
        <taxon>Rhizobium/Agrobacterium group</taxon>
        <taxon>Agrobacterium</taxon>
    </lineage>
</organism>
<dbReference type="AlphaFoldDB" id="A0AA44EP10"/>
<dbReference type="EMBL" id="JABRWM010000006">
    <property type="protein sequence ID" value="NRF21635.1"/>
    <property type="molecule type" value="Genomic_DNA"/>
</dbReference>
<evidence type="ECO:0000313" key="1">
    <source>
        <dbReference type="EMBL" id="NRF21635.1"/>
    </source>
</evidence>
<sequence>MPFDFDQMKQLPREPEPDELRHELLEEVLRGFASPEEAERKAIELGLGSFSGYPNPNAFPVMEEDVWSIDMALAWMIWRATEKVVEYWPRYRAACWGWEAVHQLTPKAEGGLLLSVSGYRLVQFPQRSILSGNPLHGMLICNQQNAPRADEKLDRVAAEKALRRALIDSQLVASATDCETSKIVDIPAREWPRIQYSTSEDTELFIPPAGFFEPEHVEPLYRDVTVLRKDVLRLWPQSGADFLSPHVETQPSAPVNEKAYRTWLATLPKTHQVVGRFFWDVWNLDIKPIDDESRRRLVENYAKDVLGGTPPSARTIARFFDDVQPWLEANGL</sequence>
<reference evidence="1" key="1">
    <citation type="submission" date="2019-07" db="EMBL/GenBank/DDBJ databases">
        <title>FDA dAtabase for Regulatory Grade micrObial Sequences (FDA-ARGOS): Supporting development and validation of Infectious Disease Dx tests.</title>
        <authorList>
            <person name="Bachman M."/>
            <person name="Young C."/>
            <person name="Tallon L."/>
            <person name="Sadzewicz L."/>
            <person name="Vavikolanu K."/>
            <person name="Mehta A."/>
            <person name="Aluvathingal J."/>
            <person name="Nadendla S."/>
            <person name="Nandy P."/>
            <person name="Geyer C."/>
            <person name="Yan Y."/>
            <person name="Sichtig H."/>
        </authorList>
    </citation>
    <scope>NUCLEOTIDE SEQUENCE</scope>
    <source>
        <strain evidence="1">FDAARGOS_618</strain>
    </source>
</reference>
<evidence type="ECO:0000313" key="2">
    <source>
        <dbReference type="Proteomes" id="UP001155820"/>
    </source>
</evidence>
<name>A0AA44EP10_9HYPH</name>
<proteinExistence type="predicted"/>